<evidence type="ECO:0000259" key="8">
    <source>
        <dbReference type="Pfam" id="PF12830"/>
    </source>
</evidence>
<dbReference type="GO" id="GO:0061775">
    <property type="term" value="F:cohesin loader activity"/>
    <property type="evidence" value="ECO:0007669"/>
    <property type="project" value="InterPro"/>
</dbReference>
<reference evidence="9 10" key="1">
    <citation type="submission" date="2016-03" db="EMBL/GenBank/DDBJ databases">
        <title>Choanephora cucurbitarum.</title>
        <authorList>
            <person name="Min B."/>
            <person name="Park H."/>
            <person name="Park J.-H."/>
            <person name="Shin H.-D."/>
            <person name="Choi I.-G."/>
        </authorList>
    </citation>
    <scope>NUCLEOTIDE SEQUENCE [LARGE SCALE GENOMIC DNA]</scope>
    <source>
        <strain evidence="9 10">KUS-F28377</strain>
    </source>
</reference>
<evidence type="ECO:0000256" key="4">
    <source>
        <dbReference type="ARBA" id="ARBA00023242"/>
    </source>
</evidence>
<dbReference type="FunCoup" id="A0A1C7NPZ8">
    <property type="interactions" value="185"/>
</dbReference>
<feature type="compositionally biased region" description="Basic and acidic residues" evidence="7">
    <location>
        <begin position="54"/>
        <end position="68"/>
    </location>
</feature>
<dbReference type="InterPro" id="IPR016024">
    <property type="entry name" value="ARM-type_fold"/>
</dbReference>
<dbReference type="Pfam" id="PF12765">
    <property type="entry name" value="Cohesin_HEAT"/>
    <property type="match status" value="1"/>
</dbReference>
<dbReference type="GO" id="GO:0034087">
    <property type="term" value="P:establishment of mitotic sister chromatid cohesion"/>
    <property type="evidence" value="ECO:0007669"/>
    <property type="project" value="TreeGrafter"/>
</dbReference>
<dbReference type="GO" id="GO:0003682">
    <property type="term" value="F:chromatin binding"/>
    <property type="evidence" value="ECO:0007669"/>
    <property type="project" value="TreeGrafter"/>
</dbReference>
<dbReference type="CDD" id="cd23958">
    <property type="entry name" value="SCC2"/>
    <property type="match status" value="1"/>
</dbReference>
<feature type="region of interest" description="Disordered" evidence="7">
    <location>
        <begin position="141"/>
        <end position="175"/>
    </location>
</feature>
<feature type="region of interest" description="Disordered" evidence="7">
    <location>
        <begin position="224"/>
        <end position="313"/>
    </location>
</feature>
<dbReference type="GO" id="GO:1990414">
    <property type="term" value="P:replication-born double-strand break repair via sister chromatid exchange"/>
    <property type="evidence" value="ECO:0007669"/>
    <property type="project" value="TreeGrafter"/>
</dbReference>
<evidence type="ECO:0000256" key="3">
    <source>
        <dbReference type="ARBA" id="ARBA00022737"/>
    </source>
</evidence>
<evidence type="ECO:0000256" key="7">
    <source>
        <dbReference type="SAM" id="MobiDB-lite"/>
    </source>
</evidence>
<dbReference type="Proteomes" id="UP000093000">
    <property type="component" value="Unassembled WGS sequence"/>
</dbReference>
<protein>
    <recommendedName>
        <fullName evidence="6">Sister chromatid cohesion protein</fullName>
    </recommendedName>
</protein>
<keyword evidence="3 6" id="KW-0677">Repeat</keyword>
<evidence type="ECO:0000256" key="5">
    <source>
        <dbReference type="ARBA" id="ARBA00023306"/>
    </source>
</evidence>
<proteinExistence type="inferred from homology"/>
<dbReference type="GO" id="GO:0140588">
    <property type="term" value="P:chromatin looping"/>
    <property type="evidence" value="ECO:0007669"/>
    <property type="project" value="InterPro"/>
</dbReference>
<organism evidence="9 10">
    <name type="scientific">Choanephora cucurbitarum</name>
    <dbReference type="NCBI Taxonomy" id="101091"/>
    <lineage>
        <taxon>Eukaryota</taxon>
        <taxon>Fungi</taxon>
        <taxon>Fungi incertae sedis</taxon>
        <taxon>Mucoromycota</taxon>
        <taxon>Mucoromycotina</taxon>
        <taxon>Mucoromycetes</taxon>
        <taxon>Mucorales</taxon>
        <taxon>Mucorineae</taxon>
        <taxon>Choanephoraceae</taxon>
        <taxon>Choanephoroideae</taxon>
        <taxon>Choanephora</taxon>
    </lineage>
</organism>
<sequence length="1837" mass="209367">MVSLMITSSDDEDQVRPIRRARKLKRVIHHISSSSSSEDEDNVPLNQRKAIRQATEDKLKTLDTKESTESEEPIPLKKPLPTIATPKAQSPAKKQKINTLITEQFESSKRVFSLNQRTRNRSNEEYGLLSKSRLHHQALANQKTRESAAAQSNHAKQKSAIIPPPPPSPFNGFKRPMTPPVFSVQSEPKKLSQVPPDANEFKTPSITLPSSSSHVPTDGFKVPMGPPMSQPMSPPMSQPMSPPMSQPMSPPMSQPMSPPMSQPMGPPMSQSMGPPMSQPMSPPMSQPMSPPMSQSMGPPMSQPMSPPSSGASAASTDFFISRLSHYIKCICEDLDQYQKTKRKTKGSVLVFGDKDSDLPLLDFEVTRLFGDKVSQVIRRHQNLDSIDMDQFSKVIKLMENTVIYASDLDVIDYHEKHPEDTDTVYSMLEKISQAFETCSVLFEIITSCKLDKKFVSHELIVNCLHFIKNQLDYTIYLLLDQSDAEDSLSLTSSAYLLHQKIQSSSHKQSVSSMIPHLIRIFRRLLLYISTEALDDDVLVIFAYISMGPFFHDCLYPQQSVLLQQTKNNEEVKFNPYEQLKFYALDILKHLFSKYPKHRRWIFEEILTSLGSLTTMDGTRKYRLKDNQTIHVMSALFMQLVQCSASIDNLTSHKTWHKKWNIKYQKAVKSGDQDEIKLLDDKLLHRASAAWQQSTESATNSASYFLEFLMSKCKSRRTDAYSLQEYRTILEQTLQDILTVMNDPDWPVAELIIRVLSRVLIALLEGSSSDQYLRSLAIEWLGIIASKIKLGYKKLSGDDSSCTPEWIHDLNLKLPQRIDMKTELASLQLLNQCRKHVLDYAKTERATSSTIDFYLCNWGFIESIIWKKSNQGYEIKKPKASVDAKEANVPLEENEQVQDNTLIQASTVDDTHSLAMDEDEAIDIKWPKETNVLFSETCKHYWLSCIGVDNSLLSPGSPYAFPELTRSDYVLLNELLASRQTLYTSYDFILSEILICLEKDAVVYRTKSLRAIGKIASEVPEVLEDKRINRVVIQRIHDTSPSVRDAAIDVMSRYLNRLDTIPEQLYKIISARIMDTALNVRKRVIKLLSSLYFKFTDPQLKMSIASKIILRIGDNEVSISQLSLKTTQDLLFMPFKHIEKDGNDYLGYSFANSPKQRKRKIVELTSIIIGAVSKLDSSVAAQNAALSQIVQKTISEADEKTKAWYYNIFQWIVDSLFERMIALDEEDNMTEFNHSLITVYSFTKACPHLLRESHISMLQPYLSVADQKADWTRIQYILTIYRDVLPSIKHHNLQFIQSTEQVIMQLLSRCPLNIIPSGISCLCIIVDTISHRYNLLIRMLGSCITKLKHVRALITEGNMLTLSGLLCQHFEFDKRRKEKPAEMESLNLVYRGDIDILVFDTLKFFTSDYMDELSQDGIQMRLTALQGLGYFYASHPTFMISEESTLLMDTVFDQGTTSLKKQLMLVFQEFLMAEEKRIGKREKEAGTSLWTKQIDVDTLLGNTEEYAELGVNGSLMQRYLKKILDCALVGSEDLRYAAFEVVSSIVHQGLANPVLCMSAIVAAETSSDVTLRNKAYYLHQYAHDKYGSLLYIQMSEYLMASFEYQKQLMGESANVQGYTSRSGEADAKIEPLLGLTFSILKEKKKIKFDFLLSLIKPFDFDIKSTANEDVQLDYLKYLGENMMALDLATSDEVLHMVYVMDRILMTLGADLLSYVHFLKKQDIIRPVDFDDEISEEPDLDLMVAAKLCVAMCILIRVKILLVEVYDIPDDEIRQYKPNSSKKGRDITRDFESQQCIDWNDFYYYRKGRNMNKSAAMDACLKFEHLLMNDTTAGVAEDT</sequence>
<keyword evidence="5 6" id="KW-0131">Cell cycle</keyword>
<evidence type="ECO:0000256" key="2">
    <source>
        <dbReference type="ARBA" id="ARBA00009252"/>
    </source>
</evidence>
<evidence type="ECO:0000313" key="9">
    <source>
        <dbReference type="EMBL" id="OBZ91118.1"/>
    </source>
</evidence>
<dbReference type="GO" id="GO:0090694">
    <property type="term" value="C:Scc2-Scc4 cohesin loading complex"/>
    <property type="evidence" value="ECO:0007669"/>
    <property type="project" value="TreeGrafter"/>
</dbReference>
<dbReference type="Gene3D" id="1.25.10.10">
    <property type="entry name" value="Leucine-rich Repeat Variant"/>
    <property type="match status" value="1"/>
</dbReference>
<dbReference type="InterPro" id="IPR024986">
    <property type="entry name" value="Nipped-B_C"/>
</dbReference>
<name>A0A1C7NPZ8_9FUNG</name>
<feature type="domain" description="Sister chromatid cohesion C-terminal" evidence="8">
    <location>
        <begin position="1513"/>
        <end position="1702"/>
    </location>
</feature>
<dbReference type="STRING" id="101091.A0A1C7NPZ8"/>
<feature type="compositionally biased region" description="Pro residues" evidence="7">
    <location>
        <begin position="276"/>
        <end position="290"/>
    </location>
</feature>
<comment type="similarity">
    <text evidence="2 6">Belongs to the SCC2/Nipped-B family.</text>
</comment>
<dbReference type="GO" id="GO:0071169">
    <property type="term" value="P:establishment of protein localization to chromatin"/>
    <property type="evidence" value="ECO:0007669"/>
    <property type="project" value="TreeGrafter"/>
</dbReference>
<evidence type="ECO:0000313" key="10">
    <source>
        <dbReference type="Proteomes" id="UP000093000"/>
    </source>
</evidence>
<dbReference type="GO" id="GO:0010468">
    <property type="term" value="P:regulation of gene expression"/>
    <property type="evidence" value="ECO:0007669"/>
    <property type="project" value="InterPro"/>
</dbReference>
<feature type="compositionally biased region" description="Pro residues" evidence="7">
    <location>
        <begin position="224"/>
        <end position="266"/>
    </location>
</feature>
<keyword evidence="4 6" id="KW-0539">Nucleus</keyword>
<evidence type="ECO:0000256" key="1">
    <source>
        <dbReference type="ARBA" id="ARBA00004123"/>
    </source>
</evidence>
<dbReference type="PANTHER" id="PTHR21704">
    <property type="entry name" value="NIPPED-B-LIKE PROTEIN DELANGIN SCC2-RELATED"/>
    <property type="match status" value="1"/>
</dbReference>
<accession>A0A1C7NPZ8</accession>
<dbReference type="Pfam" id="PF12830">
    <property type="entry name" value="Nipped-B_C"/>
    <property type="match status" value="1"/>
</dbReference>
<keyword evidence="10" id="KW-1185">Reference proteome</keyword>
<dbReference type="InParanoid" id="A0A1C7NPZ8"/>
<comment type="caution">
    <text evidence="9">The sequence shown here is derived from an EMBL/GenBank/DDBJ whole genome shotgun (WGS) entry which is preliminary data.</text>
</comment>
<feature type="region of interest" description="Disordered" evidence="7">
    <location>
        <begin position="29"/>
        <end position="95"/>
    </location>
</feature>
<dbReference type="OrthoDB" id="418242at2759"/>
<dbReference type="InterPro" id="IPR033031">
    <property type="entry name" value="Scc2/Nipped-B"/>
</dbReference>
<dbReference type="InterPro" id="IPR011989">
    <property type="entry name" value="ARM-like"/>
</dbReference>
<dbReference type="SUPFAM" id="SSF48371">
    <property type="entry name" value="ARM repeat"/>
    <property type="match status" value="2"/>
</dbReference>
<dbReference type="PANTHER" id="PTHR21704:SF18">
    <property type="entry name" value="NIPPED-B-LIKE PROTEIN"/>
    <property type="match status" value="1"/>
</dbReference>
<comment type="subcellular location">
    <subcellularLocation>
        <location evidence="1 6">Nucleus</location>
    </subcellularLocation>
</comment>
<dbReference type="InterPro" id="IPR026003">
    <property type="entry name" value="Cohesin_HEAT"/>
</dbReference>
<dbReference type="EMBL" id="LUGH01000021">
    <property type="protein sequence ID" value="OBZ91118.1"/>
    <property type="molecule type" value="Genomic_DNA"/>
</dbReference>
<evidence type="ECO:0000256" key="6">
    <source>
        <dbReference type="RuleBase" id="RU364107"/>
    </source>
</evidence>
<gene>
    <name evidence="9" type="primary">rad9</name>
    <name evidence="9" type="ORF">A0J61_00820</name>
</gene>